<keyword evidence="3" id="KW-1185">Reference proteome</keyword>
<evidence type="ECO:0000313" key="3">
    <source>
        <dbReference type="Proteomes" id="UP001291623"/>
    </source>
</evidence>
<reference evidence="2" key="1">
    <citation type="submission" date="2023-12" db="EMBL/GenBank/DDBJ databases">
        <title>Genome assembly of Anisodus tanguticus.</title>
        <authorList>
            <person name="Wang Y.-J."/>
        </authorList>
    </citation>
    <scope>NUCLEOTIDE SEQUENCE</scope>
    <source>
        <strain evidence="2">KB-2021</strain>
        <tissue evidence="2">Leaf</tissue>
    </source>
</reference>
<sequence length="223" mass="25693">MVKEVVQVKKLDEDLAVEEESFLPATLNIKVRELIAQRIASGKSQDRIQEGYFHTTDHSKVQNGLSTTPQRSTSSPPPPPPPLLLSTPPASSYLPLKAIFNCFRSAQPFDDPGPNVDQPKYPRWPDPDYRKWKDQQTQILKDVEPVIFLAKEIIHSDRSELSYRIIIVMSYLSFSVKKILLCYATWIQLMDCRTRQANKFDEVLRERVELLDEILALIFYKST</sequence>
<protein>
    <submittedName>
        <fullName evidence="2">Uncharacterized protein</fullName>
    </submittedName>
</protein>
<comment type="caution">
    <text evidence="2">The sequence shown here is derived from an EMBL/GenBank/DDBJ whole genome shotgun (WGS) entry which is preliminary data.</text>
</comment>
<accession>A0AAE1V4Y8</accession>
<evidence type="ECO:0000256" key="1">
    <source>
        <dbReference type="SAM" id="MobiDB-lite"/>
    </source>
</evidence>
<name>A0AAE1V4Y8_9SOLA</name>
<dbReference type="Proteomes" id="UP001291623">
    <property type="component" value="Unassembled WGS sequence"/>
</dbReference>
<gene>
    <name evidence="2" type="ORF">RND71_031604</name>
</gene>
<proteinExistence type="predicted"/>
<dbReference type="EMBL" id="JAVYJV010000017">
    <property type="protein sequence ID" value="KAK4348849.1"/>
    <property type="molecule type" value="Genomic_DNA"/>
</dbReference>
<feature type="region of interest" description="Disordered" evidence="1">
    <location>
        <begin position="53"/>
        <end position="86"/>
    </location>
</feature>
<evidence type="ECO:0000313" key="2">
    <source>
        <dbReference type="EMBL" id="KAK4348849.1"/>
    </source>
</evidence>
<feature type="compositionally biased region" description="Low complexity" evidence="1">
    <location>
        <begin position="65"/>
        <end position="74"/>
    </location>
</feature>
<dbReference type="AlphaFoldDB" id="A0AAE1V4Y8"/>
<organism evidence="2 3">
    <name type="scientific">Anisodus tanguticus</name>
    <dbReference type="NCBI Taxonomy" id="243964"/>
    <lineage>
        <taxon>Eukaryota</taxon>
        <taxon>Viridiplantae</taxon>
        <taxon>Streptophyta</taxon>
        <taxon>Embryophyta</taxon>
        <taxon>Tracheophyta</taxon>
        <taxon>Spermatophyta</taxon>
        <taxon>Magnoliopsida</taxon>
        <taxon>eudicotyledons</taxon>
        <taxon>Gunneridae</taxon>
        <taxon>Pentapetalae</taxon>
        <taxon>asterids</taxon>
        <taxon>lamiids</taxon>
        <taxon>Solanales</taxon>
        <taxon>Solanaceae</taxon>
        <taxon>Solanoideae</taxon>
        <taxon>Hyoscyameae</taxon>
        <taxon>Anisodus</taxon>
    </lineage>
</organism>